<keyword evidence="1" id="KW-0808">Transferase</keyword>
<dbReference type="EMBL" id="LAZR01000004">
    <property type="protein sequence ID" value="KKO10776.1"/>
    <property type="molecule type" value="Genomic_DNA"/>
</dbReference>
<dbReference type="GO" id="GO:0006633">
    <property type="term" value="P:fatty acid biosynthetic process"/>
    <property type="evidence" value="ECO:0007669"/>
    <property type="project" value="InterPro"/>
</dbReference>
<dbReference type="InterPro" id="IPR013747">
    <property type="entry name" value="ACP_syn_III_C"/>
</dbReference>
<dbReference type="CDD" id="cd00830">
    <property type="entry name" value="KAS_III"/>
    <property type="match status" value="1"/>
</dbReference>
<accession>A0A0F9W0J2</accession>
<evidence type="ECO:0000256" key="1">
    <source>
        <dbReference type="ARBA" id="ARBA00022679"/>
    </source>
</evidence>
<dbReference type="InterPro" id="IPR016039">
    <property type="entry name" value="Thiolase-like"/>
</dbReference>
<evidence type="ECO:0000259" key="3">
    <source>
        <dbReference type="Pfam" id="PF08541"/>
    </source>
</evidence>
<dbReference type="GO" id="GO:0004315">
    <property type="term" value="F:3-oxoacyl-[acyl-carrier-protein] synthase activity"/>
    <property type="evidence" value="ECO:0007669"/>
    <property type="project" value="InterPro"/>
</dbReference>
<feature type="domain" description="Beta-ketoacyl-[acyl-carrier-protein] synthase III C-terminal" evidence="3">
    <location>
        <begin position="290"/>
        <end position="377"/>
    </location>
</feature>
<reference evidence="5" key="1">
    <citation type="journal article" date="2015" name="Nature">
        <title>Complex archaea that bridge the gap between prokaryotes and eukaryotes.</title>
        <authorList>
            <person name="Spang A."/>
            <person name="Saw J.H."/>
            <person name="Jorgensen S.L."/>
            <person name="Zaremba-Niedzwiedzka K."/>
            <person name="Martijn J."/>
            <person name="Lind A.E."/>
            <person name="van Eijk R."/>
            <person name="Schleper C."/>
            <person name="Guy L."/>
            <person name="Ettema T.J."/>
        </authorList>
    </citation>
    <scope>NUCLEOTIDE SEQUENCE</scope>
</reference>
<dbReference type="PANTHER" id="PTHR34069">
    <property type="entry name" value="3-OXOACYL-[ACYL-CARRIER-PROTEIN] SYNTHASE 3"/>
    <property type="match status" value="1"/>
</dbReference>
<evidence type="ECO:0000256" key="2">
    <source>
        <dbReference type="ARBA" id="ARBA00023315"/>
    </source>
</evidence>
<dbReference type="SUPFAM" id="SSF53901">
    <property type="entry name" value="Thiolase-like"/>
    <property type="match status" value="1"/>
</dbReference>
<evidence type="ECO:0000259" key="4">
    <source>
        <dbReference type="Pfam" id="PF08545"/>
    </source>
</evidence>
<comment type="caution">
    <text evidence="5">The sequence shown here is derived from an EMBL/GenBank/DDBJ whole genome shotgun (WGS) entry which is preliminary data.</text>
</comment>
<name>A0A0F9W0J2_9ZZZZ</name>
<feature type="domain" description="Beta-ketoacyl-[acyl-carrier-protein] synthase III N-terminal" evidence="4">
    <location>
        <begin position="156"/>
        <end position="225"/>
    </location>
</feature>
<proteinExistence type="predicted"/>
<dbReference type="NCBIfam" id="NF005703">
    <property type="entry name" value="PRK07515.1"/>
    <property type="match status" value="1"/>
</dbReference>
<organism evidence="5">
    <name type="scientific">marine sediment metagenome</name>
    <dbReference type="NCBI Taxonomy" id="412755"/>
    <lineage>
        <taxon>unclassified sequences</taxon>
        <taxon>metagenomes</taxon>
        <taxon>ecological metagenomes</taxon>
    </lineage>
</organism>
<evidence type="ECO:0008006" key="6">
    <source>
        <dbReference type="Google" id="ProtNLM"/>
    </source>
</evidence>
<dbReference type="AlphaFoldDB" id="A0A0F9W0J2"/>
<dbReference type="PANTHER" id="PTHR34069:SF2">
    <property type="entry name" value="BETA-KETOACYL-[ACYL-CARRIER-PROTEIN] SYNTHASE III"/>
    <property type="match status" value="1"/>
</dbReference>
<sequence length="379" mass="41567">MRLHQAGDRVVISGLGLWTPDHVVTNTELVQALNAYADKHNDMHQAAIESGHVKAVMKSDPDFIEKASGIKQRHVYIKEGILDVDHMRPLIPERGDEELSHQAEIALHAARSAMTSANKKAEDIDAVIVSCAYTQRAYPAIAIEVQDALGIDGFGFDMLVACSAATFALHRAWEMVKSGSARAVLVINPELVSPQVNYCDRDSHFIFGDVATAVIIERAETADSEHSFEILGTQAKTLYSNNIRSNFGYMSRAYGGDPFAADKLFHQEGRSVFKEVCPMAAEHLSQHLALHDLTPADVRRWWLHQANINMNQLISKKLLGRLPDADEAPIVLDRYANTASAGSVIALSLYHQDLKPGDIGVLCSFGAGYSIGSLLLKKQ</sequence>
<dbReference type="Gene3D" id="3.40.47.10">
    <property type="match status" value="2"/>
</dbReference>
<dbReference type="Pfam" id="PF08541">
    <property type="entry name" value="ACP_syn_III_C"/>
    <property type="match status" value="1"/>
</dbReference>
<evidence type="ECO:0000313" key="5">
    <source>
        <dbReference type="EMBL" id="KKO10776.1"/>
    </source>
</evidence>
<protein>
    <recommendedName>
        <fullName evidence="6">Beta-ketoacyl-ACP synthase III</fullName>
    </recommendedName>
</protein>
<dbReference type="Pfam" id="PF08545">
    <property type="entry name" value="ACP_syn_III"/>
    <property type="match status" value="1"/>
</dbReference>
<gene>
    <name evidence="5" type="ORF">LCGC14_0022590</name>
</gene>
<keyword evidence="2" id="KW-0012">Acyltransferase</keyword>
<dbReference type="GO" id="GO:0044550">
    <property type="term" value="P:secondary metabolite biosynthetic process"/>
    <property type="evidence" value="ECO:0007669"/>
    <property type="project" value="TreeGrafter"/>
</dbReference>
<dbReference type="InterPro" id="IPR013751">
    <property type="entry name" value="ACP_syn_III_N"/>
</dbReference>